<keyword evidence="3 7" id="KW-0227">DNA damage</keyword>
<dbReference type="RefSeq" id="WP_390199551.1">
    <property type="nucleotide sequence ID" value="NZ_JBHSDV010000003.1"/>
</dbReference>
<name>A0ABV8VVK1_9BACI</name>
<evidence type="ECO:0000259" key="8">
    <source>
        <dbReference type="Pfam" id="PF11967"/>
    </source>
</evidence>
<dbReference type="HAMAP" id="MF_00201">
    <property type="entry name" value="RecO"/>
    <property type="match status" value="1"/>
</dbReference>
<dbReference type="PANTHER" id="PTHR33991">
    <property type="entry name" value="DNA REPAIR PROTEIN RECO"/>
    <property type="match status" value="1"/>
</dbReference>
<evidence type="ECO:0000256" key="7">
    <source>
        <dbReference type="HAMAP-Rule" id="MF_00201"/>
    </source>
</evidence>
<dbReference type="PANTHER" id="PTHR33991:SF1">
    <property type="entry name" value="DNA REPAIR PROTEIN RECO"/>
    <property type="match status" value="1"/>
</dbReference>
<evidence type="ECO:0000313" key="10">
    <source>
        <dbReference type="Proteomes" id="UP001595880"/>
    </source>
</evidence>
<gene>
    <name evidence="7 9" type="primary">recO</name>
    <name evidence="9" type="ORF">ACFOZ1_11880</name>
</gene>
<evidence type="ECO:0000256" key="1">
    <source>
        <dbReference type="ARBA" id="ARBA00007452"/>
    </source>
</evidence>
<feature type="domain" description="DNA replication/recombination mediator RecO N-terminal" evidence="8">
    <location>
        <begin position="1"/>
        <end position="78"/>
    </location>
</feature>
<dbReference type="Pfam" id="PF11967">
    <property type="entry name" value="RecO_N"/>
    <property type="match status" value="1"/>
</dbReference>
<dbReference type="Pfam" id="PF02565">
    <property type="entry name" value="RecO_C"/>
    <property type="match status" value="1"/>
</dbReference>
<dbReference type="Proteomes" id="UP001595880">
    <property type="component" value="Unassembled WGS sequence"/>
</dbReference>
<comment type="function">
    <text evidence="7">Involved in DNA repair and RecF pathway recombination.</text>
</comment>
<keyword evidence="4 7" id="KW-0233">DNA recombination</keyword>
<evidence type="ECO:0000313" key="9">
    <source>
        <dbReference type="EMBL" id="MFC4388499.1"/>
    </source>
</evidence>
<evidence type="ECO:0000256" key="4">
    <source>
        <dbReference type="ARBA" id="ARBA00023172"/>
    </source>
</evidence>
<reference evidence="10" key="1">
    <citation type="journal article" date="2019" name="Int. J. Syst. Evol. Microbiol.">
        <title>The Global Catalogue of Microorganisms (GCM) 10K type strain sequencing project: providing services to taxonomists for standard genome sequencing and annotation.</title>
        <authorList>
            <consortium name="The Broad Institute Genomics Platform"/>
            <consortium name="The Broad Institute Genome Sequencing Center for Infectious Disease"/>
            <person name="Wu L."/>
            <person name="Ma J."/>
        </authorList>
    </citation>
    <scope>NUCLEOTIDE SEQUENCE [LARGE SCALE GENOMIC DNA]</scope>
    <source>
        <strain evidence="10">KACC 14058</strain>
    </source>
</reference>
<evidence type="ECO:0000256" key="3">
    <source>
        <dbReference type="ARBA" id="ARBA00022763"/>
    </source>
</evidence>
<accession>A0ABV8VVK1</accession>
<dbReference type="SUPFAM" id="SSF57863">
    <property type="entry name" value="ArfGap/RecO-like zinc finger"/>
    <property type="match status" value="1"/>
</dbReference>
<organism evidence="9 10">
    <name type="scientific">Gracilibacillus marinus</name>
    <dbReference type="NCBI Taxonomy" id="630535"/>
    <lineage>
        <taxon>Bacteria</taxon>
        <taxon>Bacillati</taxon>
        <taxon>Bacillota</taxon>
        <taxon>Bacilli</taxon>
        <taxon>Bacillales</taxon>
        <taxon>Bacillaceae</taxon>
        <taxon>Gracilibacillus</taxon>
    </lineage>
</organism>
<evidence type="ECO:0000256" key="5">
    <source>
        <dbReference type="ARBA" id="ARBA00023204"/>
    </source>
</evidence>
<dbReference type="Gene3D" id="1.20.1440.120">
    <property type="entry name" value="Recombination protein O, C-terminal domain"/>
    <property type="match status" value="1"/>
</dbReference>
<dbReference type="InterPro" id="IPR022572">
    <property type="entry name" value="DNA_rep/recomb_RecO_N"/>
</dbReference>
<dbReference type="NCBIfam" id="TIGR00613">
    <property type="entry name" value="reco"/>
    <property type="match status" value="1"/>
</dbReference>
<dbReference type="InterPro" id="IPR012340">
    <property type="entry name" value="NA-bd_OB-fold"/>
</dbReference>
<dbReference type="InterPro" id="IPR037278">
    <property type="entry name" value="ARFGAP/RecO"/>
</dbReference>
<dbReference type="SUPFAM" id="SSF50249">
    <property type="entry name" value="Nucleic acid-binding proteins"/>
    <property type="match status" value="1"/>
</dbReference>
<dbReference type="Gene3D" id="2.40.50.140">
    <property type="entry name" value="Nucleic acid-binding proteins"/>
    <property type="match status" value="1"/>
</dbReference>
<proteinExistence type="inferred from homology"/>
<keyword evidence="10" id="KW-1185">Reference proteome</keyword>
<evidence type="ECO:0000256" key="6">
    <source>
        <dbReference type="ARBA" id="ARBA00033409"/>
    </source>
</evidence>
<evidence type="ECO:0000256" key="2">
    <source>
        <dbReference type="ARBA" id="ARBA00021310"/>
    </source>
</evidence>
<comment type="similarity">
    <text evidence="1 7">Belongs to the RecO family.</text>
</comment>
<sequence>MFEKVEGFILKTQDYGETHKIVTMITPTMGKIGAIARGAKKTKSRMAAITQPFIHGTFLIQKGSSLSTLQQGDIISSYRKIREDIYLTAYASYIAELTDKLVDAKRYNPTLFLRLVHTLGAMEEGKDPEILLMIYEWKLYKIAGFAPVMDQCATCGKKDQLVAFSVREGGMQCINCATNHPYAIPISETIYKLLRMFTWLEMDRIGNISIKQENKLLLKQLMEQYYEEHGGYFLKSKRFLDQMNRMGKL</sequence>
<protein>
    <recommendedName>
        <fullName evidence="2 7">DNA repair protein RecO</fullName>
    </recommendedName>
    <alternativeName>
        <fullName evidence="6 7">Recombination protein O</fullName>
    </alternativeName>
</protein>
<dbReference type="EMBL" id="JBHSDV010000003">
    <property type="protein sequence ID" value="MFC4388499.1"/>
    <property type="molecule type" value="Genomic_DNA"/>
</dbReference>
<keyword evidence="5 7" id="KW-0234">DNA repair</keyword>
<comment type="caution">
    <text evidence="9">The sequence shown here is derived from an EMBL/GenBank/DDBJ whole genome shotgun (WGS) entry which is preliminary data.</text>
</comment>
<dbReference type="InterPro" id="IPR003717">
    <property type="entry name" value="RecO"/>
</dbReference>
<dbReference type="InterPro" id="IPR042242">
    <property type="entry name" value="RecO_C"/>
</dbReference>